<dbReference type="Proteomes" id="UP000069771">
    <property type="component" value="Chromosome"/>
</dbReference>
<evidence type="ECO:0000313" key="1">
    <source>
        <dbReference type="EMBL" id="AMK54046.1"/>
    </source>
</evidence>
<evidence type="ECO:0000313" key="2">
    <source>
        <dbReference type="Proteomes" id="UP000069771"/>
    </source>
</evidence>
<dbReference type="KEGG" id="fro:AALO17_09120"/>
<organism evidence="1 2">
    <name type="scientific">Faecalibaculum rodentium</name>
    <dbReference type="NCBI Taxonomy" id="1702221"/>
    <lineage>
        <taxon>Bacteria</taxon>
        <taxon>Bacillati</taxon>
        <taxon>Bacillota</taxon>
        <taxon>Erysipelotrichia</taxon>
        <taxon>Erysipelotrichales</taxon>
        <taxon>Erysipelotrichaceae</taxon>
        <taxon>Faecalibaculum</taxon>
    </lineage>
</organism>
<proteinExistence type="predicted"/>
<gene>
    <name evidence="1" type="ORF">AALO17_09120</name>
</gene>
<keyword evidence="2" id="KW-1185">Reference proteome</keyword>
<dbReference type="EMBL" id="CP011391">
    <property type="protein sequence ID" value="AMK54046.1"/>
    <property type="molecule type" value="Genomic_DNA"/>
</dbReference>
<accession>A0A140DTR9</accession>
<protein>
    <submittedName>
        <fullName evidence="1">Uncharacterized protein</fullName>
    </submittedName>
</protein>
<reference evidence="1 2" key="1">
    <citation type="journal article" date="2016" name="Gut Pathog.">
        <title>Whole genome sequencing of "Faecalibaculum rodentium" ALO17, isolated from C57BL/6J laboratory mouse feces.</title>
        <authorList>
            <person name="Lim S."/>
            <person name="Chang D.H."/>
            <person name="Ahn S."/>
            <person name="Kim B.C."/>
        </authorList>
    </citation>
    <scope>NUCLEOTIDE SEQUENCE [LARGE SCALE GENOMIC DNA]</scope>
    <source>
        <strain evidence="1 2">Alo17</strain>
    </source>
</reference>
<dbReference type="AlphaFoldDB" id="A0A140DTR9"/>
<sequence length="46" mass="5405">MQADCIPESGSSRRFFYRRVHVSGIREDLDFRDCLFLFCIEDSTSV</sequence>
<name>A0A140DTR9_9FIRM</name>